<evidence type="ECO:0000313" key="3">
    <source>
        <dbReference type="Proteomes" id="UP001454036"/>
    </source>
</evidence>
<evidence type="ECO:0000313" key="2">
    <source>
        <dbReference type="EMBL" id="GAA0158603.1"/>
    </source>
</evidence>
<comment type="caution">
    <text evidence="2">The sequence shown here is derived from an EMBL/GenBank/DDBJ whole genome shotgun (WGS) entry which is preliminary data.</text>
</comment>
<dbReference type="Proteomes" id="UP001454036">
    <property type="component" value="Unassembled WGS sequence"/>
</dbReference>
<feature type="compositionally biased region" description="Low complexity" evidence="1">
    <location>
        <begin position="22"/>
        <end position="36"/>
    </location>
</feature>
<reference evidence="2 3" key="1">
    <citation type="submission" date="2024-01" db="EMBL/GenBank/DDBJ databases">
        <title>The complete chloroplast genome sequence of Lithospermum erythrorhizon: insights into the phylogenetic relationship among Boraginaceae species and the maternal lineages of purple gromwells.</title>
        <authorList>
            <person name="Okada T."/>
            <person name="Watanabe K."/>
        </authorList>
    </citation>
    <scope>NUCLEOTIDE SEQUENCE [LARGE SCALE GENOMIC DNA]</scope>
</reference>
<dbReference type="AlphaFoldDB" id="A0AAV3Q4Z5"/>
<evidence type="ECO:0000256" key="1">
    <source>
        <dbReference type="SAM" id="MobiDB-lite"/>
    </source>
</evidence>
<dbReference type="EMBL" id="BAABME010003390">
    <property type="protein sequence ID" value="GAA0158603.1"/>
    <property type="molecule type" value="Genomic_DNA"/>
</dbReference>
<feature type="compositionally biased region" description="Low complexity" evidence="1">
    <location>
        <begin position="92"/>
        <end position="101"/>
    </location>
</feature>
<proteinExistence type="predicted"/>
<feature type="compositionally biased region" description="Basic residues" evidence="1">
    <location>
        <begin position="57"/>
        <end position="67"/>
    </location>
</feature>
<name>A0AAV3Q4Z5_LITER</name>
<protein>
    <submittedName>
        <fullName evidence="2">Uncharacterized protein</fullName>
    </submittedName>
</protein>
<sequence length="178" mass="20104">MTGERILLFRRAKVVKKVSQDTVATTSPPTVAPQSSLSRKRPTAEARPPPPQPLFSKRQKSIAHKRPRSEILDLTKYPPSYIPPAQEVPRESSSLHPSTSDSLHDKGVDSAPRAKMGYLVNFLELPYTVPDGFQIDEESGLWKKQNAFRASRPLFLKRIRRDYDVIKSISTLAVKEKK</sequence>
<feature type="region of interest" description="Disordered" evidence="1">
    <location>
        <begin position="15"/>
        <end position="109"/>
    </location>
</feature>
<gene>
    <name evidence="2" type="ORF">LIER_15578</name>
</gene>
<organism evidence="2 3">
    <name type="scientific">Lithospermum erythrorhizon</name>
    <name type="common">Purple gromwell</name>
    <name type="synonym">Lithospermum officinale var. erythrorhizon</name>
    <dbReference type="NCBI Taxonomy" id="34254"/>
    <lineage>
        <taxon>Eukaryota</taxon>
        <taxon>Viridiplantae</taxon>
        <taxon>Streptophyta</taxon>
        <taxon>Embryophyta</taxon>
        <taxon>Tracheophyta</taxon>
        <taxon>Spermatophyta</taxon>
        <taxon>Magnoliopsida</taxon>
        <taxon>eudicotyledons</taxon>
        <taxon>Gunneridae</taxon>
        <taxon>Pentapetalae</taxon>
        <taxon>asterids</taxon>
        <taxon>lamiids</taxon>
        <taxon>Boraginales</taxon>
        <taxon>Boraginaceae</taxon>
        <taxon>Boraginoideae</taxon>
        <taxon>Lithospermeae</taxon>
        <taxon>Lithospermum</taxon>
    </lineage>
</organism>
<keyword evidence="3" id="KW-1185">Reference proteome</keyword>
<accession>A0AAV3Q4Z5</accession>